<dbReference type="PANTHER" id="PTHR46193:SF18">
    <property type="entry name" value="HEXITOL PHOSPHATASE B"/>
    <property type="match status" value="1"/>
</dbReference>
<evidence type="ECO:0000256" key="5">
    <source>
        <dbReference type="ARBA" id="ARBA00023277"/>
    </source>
</evidence>
<dbReference type="Proteomes" id="UP001157039">
    <property type="component" value="Unassembled WGS sequence"/>
</dbReference>
<dbReference type="Proteomes" id="UP000268310">
    <property type="component" value="Chromosome"/>
</dbReference>
<protein>
    <submittedName>
        <fullName evidence="6">HAD family phosphatase</fullName>
    </submittedName>
    <submittedName>
        <fullName evidence="7">Haloacid dehalogenase</fullName>
    </submittedName>
</protein>
<dbReference type="Gene3D" id="1.10.150.240">
    <property type="entry name" value="Putative phosphatase, domain 2"/>
    <property type="match status" value="1"/>
</dbReference>
<evidence type="ECO:0000256" key="2">
    <source>
        <dbReference type="ARBA" id="ARBA00006171"/>
    </source>
</evidence>
<dbReference type="GO" id="GO:0003824">
    <property type="term" value="F:catalytic activity"/>
    <property type="evidence" value="ECO:0007669"/>
    <property type="project" value="UniProtKB-ARBA"/>
</dbReference>
<accession>A0AA37XI77</accession>
<dbReference type="KEGG" id="too:C7K38_01425"/>
<dbReference type="EMBL" id="BSUW01000002">
    <property type="protein sequence ID" value="GMA73399.1"/>
    <property type="molecule type" value="Genomic_DNA"/>
</dbReference>
<keyword evidence="9" id="KW-1185">Reference proteome</keyword>
<evidence type="ECO:0000256" key="4">
    <source>
        <dbReference type="ARBA" id="ARBA00022842"/>
    </source>
</evidence>
<gene>
    <name evidence="6" type="ORF">C7K38_01425</name>
    <name evidence="7" type="ORF">GCM10025885_00460</name>
    <name evidence="8" type="ORF">GCM10025885_24480</name>
</gene>
<evidence type="ECO:0000313" key="6">
    <source>
        <dbReference type="EMBL" id="AYW47149.1"/>
    </source>
</evidence>
<organism evidence="7 10">
    <name type="scientific">Tetragenococcus osmophilus</name>
    <dbReference type="NCBI Taxonomy" id="526944"/>
    <lineage>
        <taxon>Bacteria</taxon>
        <taxon>Bacillati</taxon>
        <taxon>Bacillota</taxon>
        <taxon>Bacilli</taxon>
        <taxon>Lactobacillales</taxon>
        <taxon>Enterococcaceae</taxon>
        <taxon>Tetragenococcus</taxon>
    </lineage>
</organism>
<keyword evidence="4" id="KW-0460">Magnesium</keyword>
<reference evidence="6" key="3">
    <citation type="submission" date="2018-03" db="EMBL/GenBank/DDBJ databases">
        <authorList>
            <person name="Jeon C.O."/>
        </authorList>
    </citation>
    <scope>NUCLEOTIDE SEQUENCE</scope>
    <source>
        <strain evidence="6">JCM 31126</strain>
    </source>
</reference>
<comment type="similarity">
    <text evidence="2">Belongs to the HAD-like hydrolase superfamily. CbbY/CbbZ/Gph/YieH family.</text>
</comment>
<dbReference type="InterPro" id="IPR041492">
    <property type="entry name" value="HAD_2"/>
</dbReference>
<evidence type="ECO:0000313" key="7">
    <source>
        <dbReference type="EMBL" id="GMA70997.1"/>
    </source>
</evidence>
<dbReference type="AlphaFoldDB" id="A0AA37XI77"/>
<evidence type="ECO:0000313" key="9">
    <source>
        <dbReference type="Proteomes" id="UP000268310"/>
    </source>
</evidence>
<dbReference type="InterPro" id="IPR006439">
    <property type="entry name" value="HAD-SF_hydro_IA"/>
</dbReference>
<name>A0AA37XI77_9ENTE</name>
<sequence length="225" mass="26048">MPSFIFDFNGTLIRDSHVMEQSWRKFIQDLIGREVTSEEFDQIHGRTNHLVFEYFLGKKLTEAEGEKLTQQKEAVYRDLLLKSQQAKLIDGVADYLDFLKENKQPINIATVSPKVNVDFFFDLFHLEQWFDYDKVVYNDGTLKSKPEPDFYVQAALNLNASPDQMIVFEDSSLGLQGAHNAQAEHIIAMATDDNHEKLLQTGLIDFVIDDFTDPRIKNIIDFYDE</sequence>
<dbReference type="EMBL" id="CP027783">
    <property type="protein sequence ID" value="AYW47149.1"/>
    <property type="molecule type" value="Genomic_DNA"/>
</dbReference>
<reference evidence="7" key="4">
    <citation type="submission" date="2023-02" db="EMBL/GenBank/DDBJ databases">
        <authorList>
            <person name="Sun Q."/>
            <person name="Mori K."/>
        </authorList>
    </citation>
    <scope>NUCLEOTIDE SEQUENCE</scope>
    <source>
        <strain evidence="7">NBRC 114545</strain>
    </source>
</reference>
<dbReference type="InterPro" id="IPR036412">
    <property type="entry name" value="HAD-like_sf"/>
</dbReference>
<dbReference type="NCBIfam" id="TIGR01509">
    <property type="entry name" value="HAD-SF-IA-v3"/>
    <property type="match status" value="1"/>
</dbReference>
<dbReference type="InterPro" id="IPR023198">
    <property type="entry name" value="PGP-like_dom2"/>
</dbReference>
<comment type="cofactor">
    <cofactor evidence="1">
        <name>Mg(2+)</name>
        <dbReference type="ChEBI" id="CHEBI:18420"/>
    </cofactor>
</comment>
<evidence type="ECO:0000313" key="8">
    <source>
        <dbReference type="EMBL" id="GMA73399.1"/>
    </source>
</evidence>
<dbReference type="SFLD" id="SFLDG01129">
    <property type="entry name" value="C1.5:_HAD__Beta-PGM__Phosphata"/>
    <property type="match status" value="1"/>
</dbReference>
<dbReference type="RefSeq" id="WP_123934118.1">
    <property type="nucleotide sequence ID" value="NZ_BSUW01000001.1"/>
</dbReference>
<evidence type="ECO:0000313" key="10">
    <source>
        <dbReference type="Proteomes" id="UP001157039"/>
    </source>
</evidence>
<dbReference type="InterPro" id="IPR023214">
    <property type="entry name" value="HAD_sf"/>
</dbReference>
<dbReference type="EMBL" id="BSUW01000001">
    <property type="protein sequence ID" value="GMA70997.1"/>
    <property type="molecule type" value="Genomic_DNA"/>
</dbReference>
<dbReference type="Gene3D" id="3.40.50.1000">
    <property type="entry name" value="HAD superfamily/HAD-like"/>
    <property type="match status" value="1"/>
</dbReference>
<dbReference type="SUPFAM" id="SSF56784">
    <property type="entry name" value="HAD-like"/>
    <property type="match status" value="1"/>
</dbReference>
<dbReference type="Pfam" id="PF13419">
    <property type="entry name" value="HAD_2"/>
    <property type="match status" value="1"/>
</dbReference>
<dbReference type="SFLD" id="SFLDS00003">
    <property type="entry name" value="Haloacid_Dehalogenase"/>
    <property type="match status" value="1"/>
</dbReference>
<evidence type="ECO:0000256" key="3">
    <source>
        <dbReference type="ARBA" id="ARBA00022723"/>
    </source>
</evidence>
<dbReference type="GO" id="GO:0046872">
    <property type="term" value="F:metal ion binding"/>
    <property type="evidence" value="ECO:0007669"/>
    <property type="project" value="UniProtKB-KW"/>
</dbReference>
<keyword evidence="3" id="KW-0479">Metal-binding</keyword>
<reference evidence="7 10" key="2">
    <citation type="journal article" date="2014" name="Int. J. Syst. Evol. Microbiol.">
        <title>Complete genome sequence of Corynebacterium casei LMG S-19264T (=DSM 44701T), isolated from a smear-ripened cheese.</title>
        <authorList>
            <consortium name="US DOE Joint Genome Institute (JGI-PGF)"/>
            <person name="Walter F."/>
            <person name="Albersmeier A."/>
            <person name="Kalinowski J."/>
            <person name="Ruckert C."/>
        </authorList>
    </citation>
    <scope>NUCLEOTIDE SEQUENCE [LARGE SCALE GENOMIC DNA]</scope>
    <source>
        <strain evidence="7 10">NBRC 114545</strain>
    </source>
</reference>
<proteinExistence type="inferred from homology"/>
<dbReference type="PANTHER" id="PTHR46193">
    <property type="entry name" value="6-PHOSPHOGLUCONATE PHOSPHATASE"/>
    <property type="match status" value="1"/>
</dbReference>
<dbReference type="InterPro" id="IPR051600">
    <property type="entry name" value="Beta-PGM-like"/>
</dbReference>
<keyword evidence="5" id="KW-0119">Carbohydrate metabolism</keyword>
<reference evidence="6 9" key="1">
    <citation type="journal article" date="2012" name="Int. J. Syst. Evol. Microbiol.">
        <title>Characterization of Tetragenococcus strains from sugar thick juice reveals a novel species, Tetragenococcus osmophilus sp. nov., and divides Tetragenococcus halophilus into two subspecies, T. halophilus subsp. halophilus subsp. nov. and T. halophilus subsp. flandriensis subsp. nov.</title>
        <authorList>
            <person name="Juste A."/>
            <person name="Van Trappen S."/>
            <person name="Verreth C."/>
            <person name="Cleenwerck I."/>
            <person name="De Vos P."/>
            <person name="Lievens B."/>
            <person name="Willems K.A."/>
        </authorList>
    </citation>
    <scope>NUCLEOTIDE SEQUENCE [LARGE SCALE GENOMIC DNA]</scope>
    <source>
        <strain evidence="6 9">JCM 31126</strain>
    </source>
</reference>
<evidence type="ECO:0000256" key="1">
    <source>
        <dbReference type="ARBA" id="ARBA00001946"/>
    </source>
</evidence>